<organism evidence="3 4">
    <name type="scientific">Thalassiosira pseudonana</name>
    <name type="common">Marine diatom</name>
    <name type="synonym">Cyclotella nana</name>
    <dbReference type="NCBI Taxonomy" id="35128"/>
    <lineage>
        <taxon>Eukaryota</taxon>
        <taxon>Sar</taxon>
        <taxon>Stramenopiles</taxon>
        <taxon>Ochrophyta</taxon>
        <taxon>Bacillariophyta</taxon>
        <taxon>Coscinodiscophyceae</taxon>
        <taxon>Thalassiosirophycidae</taxon>
        <taxon>Thalassiosirales</taxon>
        <taxon>Thalassiosiraceae</taxon>
        <taxon>Thalassiosira</taxon>
    </lineage>
</organism>
<reference evidence="3 4" key="1">
    <citation type="journal article" date="2004" name="Science">
        <title>The genome of the diatom Thalassiosira pseudonana: ecology, evolution, and metabolism.</title>
        <authorList>
            <person name="Armbrust E.V."/>
            <person name="Berges J.A."/>
            <person name="Bowler C."/>
            <person name="Green B.R."/>
            <person name="Martinez D."/>
            <person name="Putnam N.H."/>
            <person name="Zhou S."/>
            <person name="Allen A.E."/>
            <person name="Apt K.E."/>
            <person name="Bechner M."/>
            <person name="Brzezinski M.A."/>
            <person name="Chaal B.K."/>
            <person name="Chiovitti A."/>
            <person name="Davis A.K."/>
            <person name="Demarest M.S."/>
            <person name="Detter J.C."/>
            <person name="Glavina T."/>
            <person name="Goodstein D."/>
            <person name="Hadi M.Z."/>
            <person name="Hellsten U."/>
            <person name="Hildebrand M."/>
            <person name="Jenkins B.D."/>
            <person name="Jurka J."/>
            <person name="Kapitonov V.V."/>
            <person name="Kroger N."/>
            <person name="Lau W.W."/>
            <person name="Lane T.W."/>
            <person name="Larimer F.W."/>
            <person name="Lippmeier J.C."/>
            <person name="Lucas S."/>
            <person name="Medina M."/>
            <person name="Montsant A."/>
            <person name="Obornik M."/>
            <person name="Parker M.S."/>
            <person name="Palenik B."/>
            <person name="Pazour G.J."/>
            <person name="Richardson P.M."/>
            <person name="Rynearson T.A."/>
            <person name="Saito M.A."/>
            <person name="Schwartz D.C."/>
            <person name="Thamatrakoln K."/>
            <person name="Valentin K."/>
            <person name="Vardi A."/>
            <person name="Wilkerson F.P."/>
            <person name="Rokhsar D.S."/>
        </authorList>
    </citation>
    <scope>NUCLEOTIDE SEQUENCE [LARGE SCALE GENOMIC DNA]</scope>
    <source>
        <strain evidence="3 4">CCMP1335</strain>
    </source>
</reference>
<dbReference type="OMA" id="KNCQTIA"/>
<dbReference type="eggNOG" id="ENOG502T9I9">
    <property type="taxonomic scope" value="Eukaryota"/>
</dbReference>
<dbReference type="AlphaFoldDB" id="B8C4I6"/>
<dbReference type="RefSeq" id="XP_002291623.1">
    <property type="nucleotide sequence ID" value="XM_002291587.1"/>
</dbReference>
<feature type="signal peptide" evidence="2">
    <location>
        <begin position="1"/>
        <end position="20"/>
    </location>
</feature>
<dbReference type="InParanoid" id="B8C4I6"/>
<accession>B8C4I6</accession>
<protein>
    <submittedName>
        <fullName evidence="3">Uncharacterized protein</fullName>
    </submittedName>
</protein>
<sequence length="106" mass="10653">MKNCQTIALLLAALVACTTAFAPVAPTTRSPVKATKLNMVPKESTETKDNQNASAVAAFATAMAPFAAHAADVDEGVVIGYGAGLVACVVSLAVGFAIGYGTLVKP</sequence>
<dbReference type="EMBL" id="CM000643">
    <property type="protein sequence ID" value="EED91730.1"/>
    <property type="molecule type" value="Genomic_DNA"/>
</dbReference>
<dbReference type="KEGG" id="tps:THAPSDRAFT_23283"/>
<dbReference type="GeneID" id="7446327"/>
<evidence type="ECO:0000256" key="2">
    <source>
        <dbReference type="SAM" id="SignalP"/>
    </source>
</evidence>
<keyword evidence="2" id="KW-0732">Signal</keyword>
<keyword evidence="4" id="KW-1185">Reference proteome</keyword>
<dbReference type="Proteomes" id="UP000001449">
    <property type="component" value="Chromosome 6"/>
</dbReference>
<evidence type="ECO:0000256" key="1">
    <source>
        <dbReference type="SAM" id="Phobius"/>
    </source>
</evidence>
<proteinExistence type="predicted"/>
<evidence type="ECO:0000313" key="3">
    <source>
        <dbReference type="EMBL" id="EED91730.1"/>
    </source>
</evidence>
<keyword evidence="1" id="KW-0472">Membrane</keyword>
<name>B8C4I6_THAPS</name>
<dbReference type="PROSITE" id="PS51257">
    <property type="entry name" value="PROKAR_LIPOPROTEIN"/>
    <property type="match status" value="1"/>
</dbReference>
<keyword evidence="1" id="KW-0812">Transmembrane</keyword>
<dbReference type="PaxDb" id="35128-Thaps23283"/>
<dbReference type="HOGENOM" id="CLU_2228612_0_0_1"/>
<feature type="chain" id="PRO_5002866249" evidence="2">
    <location>
        <begin position="21"/>
        <end position="106"/>
    </location>
</feature>
<gene>
    <name evidence="3" type="ORF">THAPSDRAFT_23283</name>
</gene>
<feature type="transmembrane region" description="Helical" evidence="1">
    <location>
        <begin position="78"/>
        <end position="100"/>
    </location>
</feature>
<evidence type="ECO:0000313" key="4">
    <source>
        <dbReference type="Proteomes" id="UP000001449"/>
    </source>
</evidence>
<keyword evidence="1" id="KW-1133">Transmembrane helix</keyword>
<reference evidence="3 4" key="2">
    <citation type="journal article" date="2008" name="Nature">
        <title>The Phaeodactylum genome reveals the evolutionary history of diatom genomes.</title>
        <authorList>
            <person name="Bowler C."/>
            <person name="Allen A.E."/>
            <person name="Badger J.H."/>
            <person name="Grimwood J."/>
            <person name="Jabbari K."/>
            <person name="Kuo A."/>
            <person name="Maheswari U."/>
            <person name="Martens C."/>
            <person name="Maumus F."/>
            <person name="Otillar R.P."/>
            <person name="Rayko E."/>
            <person name="Salamov A."/>
            <person name="Vandepoele K."/>
            <person name="Beszteri B."/>
            <person name="Gruber A."/>
            <person name="Heijde M."/>
            <person name="Katinka M."/>
            <person name="Mock T."/>
            <person name="Valentin K."/>
            <person name="Verret F."/>
            <person name="Berges J.A."/>
            <person name="Brownlee C."/>
            <person name="Cadoret J.P."/>
            <person name="Chiovitti A."/>
            <person name="Choi C.J."/>
            <person name="Coesel S."/>
            <person name="De Martino A."/>
            <person name="Detter J.C."/>
            <person name="Durkin C."/>
            <person name="Falciatore A."/>
            <person name="Fournet J."/>
            <person name="Haruta M."/>
            <person name="Huysman M.J."/>
            <person name="Jenkins B.D."/>
            <person name="Jiroutova K."/>
            <person name="Jorgensen R.E."/>
            <person name="Joubert Y."/>
            <person name="Kaplan A."/>
            <person name="Kroger N."/>
            <person name="Kroth P.G."/>
            <person name="La Roche J."/>
            <person name="Lindquist E."/>
            <person name="Lommer M."/>
            <person name="Martin-Jezequel V."/>
            <person name="Lopez P.J."/>
            <person name="Lucas S."/>
            <person name="Mangogna M."/>
            <person name="McGinnis K."/>
            <person name="Medlin L.K."/>
            <person name="Montsant A."/>
            <person name="Oudot-Le Secq M.P."/>
            <person name="Napoli C."/>
            <person name="Obornik M."/>
            <person name="Parker M.S."/>
            <person name="Petit J.L."/>
            <person name="Porcel B.M."/>
            <person name="Poulsen N."/>
            <person name="Robison M."/>
            <person name="Rychlewski L."/>
            <person name="Rynearson T.A."/>
            <person name="Schmutz J."/>
            <person name="Shapiro H."/>
            <person name="Siaut M."/>
            <person name="Stanley M."/>
            <person name="Sussman M.R."/>
            <person name="Taylor A.R."/>
            <person name="Vardi A."/>
            <person name="von Dassow P."/>
            <person name="Vyverman W."/>
            <person name="Willis A."/>
            <person name="Wyrwicz L.S."/>
            <person name="Rokhsar D.S."/>
            <person name="Weissenbach J."/>
            <person name="Armbrust E.V."/>
            <person name="Green B.R."/>
            <person name="Van de Peer Y."/>
            <person name="Grigoriev I.V."/>
        </authorList>
    </citation>
    <scope>NUCLEOTIDE SEQUENCE [LARGE SCALE GENOMIC DNA]</scope>
    <source>
        <strain evidence="3 4">CCMP1335</strain>
    </source>
</reference>